<evidence type="ECO:0000313" key="7">
    <source>
        <dbReference type="EMBL" id="NJW55810.1"/>
    </source>
</evidence>
<dbReference type="PANTHER" id="PTHR48101:SF4">
    <property type="entry name" value="METHYLMALONYL-COA MUTASE, MITOCHONDRIAL"/>
    <property type="match status" value="1"/>
</dbReference>
<dbReference type="EC" id="5.4.99.2" evidence="7"/>
<comment type="caution">
    <text evidence="7">The sequence shown here is derived from an EMBL/GenBank/DDBJ whole genome shotgun (WGS) entry which is preliminary data.</text>
</comment>
<proteinExistence type="inferred from homology"/>
<gene>
    <name evidence="7" type="ORF">HC175_23120</name>
</gene>
<accession>A0ABX1D610</accession>
<dbReference type="Pfam" id="PF01642">
    <property type="entry name" value="MM_CoA_mutase"/>
    <property type="match status" value="1"/>
</dbReference>
<sequence>TNDKNLLALAIEAARERATLGEISDALEEVFGRYKAKIQSFSGVYSKEIKEDPSFKKAREMANLFAEQEGRRPRIMIAKMGQDGHDRGAKVVATGY</sequence>
<organism evidence="7 8">
    <name type="scientific">Salinimicrobium oceani</name>
    <dbReference type="NCBI Taxonomy" id="2722702"/>
    <lineage>
        <taxon>Bacteria</taxon>
        <taxon>Pseudomonadati</taxon>
        <taxon>Bacteroidota</taxon>
        <taxon>Flavobacteriia</taxon>
        <taxon>Flavobacteriales</taxon>
        <taxon>Flavobacteriaceae</taxon>
        <taxon>Salinimicrobium</taxon>
    </lineage>
</organism>
<name>A0ABX1D610_9FLAO</name>
<comment type="similarity">
    <text evidence="2">Belongs to the methylmalonyl-CoA mutase family.</text>
</comment>
<feature type="non-terminal residue" evidence="7">
    <location>
        <position position="96"/>
    </location>
</feature>
<dbReference type="EMBL" id="JAAVJR010001575">
    <property type="protein sequence ID" value="NJW55810.1"/>
    <property type="molecule type" value="Genomic_DNA"/>
</dbReference>
<keyword evidence="8" id="KW-1185">Reference proteome</keyword>
<keyword evidence="4 7" id="KW-0413">Isomerase</keyword>
<evidence type="ECO:0000259" key="6">
    <source>
        <dbReference type="Pfam" id="PF01642"/>
    </source>
</evidence>
<dbReference type="Proteomes" id="UP000703674">
    <property type="component" value="Unassembled WGS sequence"/>
</dbReference>
<dbReference type="SUPFAM" id="SSF51703">
    <property type="entry name" value="Cobalamin (vitamin B12)-dependent enzymes"/>
    <property type="match status" value="1"/>
</dbReference>
<keyword evidence="5" id="KW-0170">Cobalt</keyword>
<dbReference type="InterPro" id="IPR016176">
    <property type="entry name" value="Cbl-dep_enz_cat"/>
</dbReference>
<dbReference type="PANTHER" id="PTHR48101">
    <property type="entry name" value="METHYLMALONYL-COA MUTASE, MITOCHONDRIAL-RELATED"/>
    <property type="match status" value="1"/>
</dbReference>
<evidence type="ECO:0000256" key="3">
    <source>
        <dbReference type="ARBA" id="ARBA00022628"/>
    </source>
</evidence>
<reference evidence="7 8" key="1">
    <citation type="submission" date="2020-03" db="EMBL/GenBank/DDBJ databases">
        <title>Salinimicrobium sp. nov, isolated from SCS.</title>
        <authorList>
            <person name="Cao W.R."/>
        </authorList>
    </citation>
    <scope>NUCLEOTIDE SEQUENCE [LARGE SCALE GENOMIC DNA]</scope>
    <source>
        <strain evidence="8">J15B91</strain>
    </source>
</reference>
<protein>
    <submittedName>
        <fullName evidence="7">Methylmalonyl-CoA mutase</fullName>
        <ecNumber evidence="7">5.4.99.2</ecNumber>
    </submittedName>
</protein>
<dbReference type="Gene3D" id="3.20.20.240">
    <property type="entry name" value="Methylmalonyl-CoA mutase"/>
    <property type="match status" value="1"/>
</dbReference>
<evidence type="ECO:0000256" key="5">
    <source>
        <dbReference type="ARBA" id="ARBA00023285"/>
    </source>
</evidence>
<evidence type="ECO:0000256" key="1">
    <source>
        <dbReference type="ARBA" id="ARBA00001922"/>
    </source>
</evidence>
<evidence type="ECO:0000313" key="8">
    <source>
        <dbReference type="Proteomes" id="UP000703674"/>
    </source>
</evidence>
<feature type="domain" description="Methylmalonyl-CoA mutase alpha/beta chain catalytic" evidence="6">
    <location>
        <begin position="4"/>
        <end position="33"/>
    </location>
</feature>
<dbReference type="InterPro" id="IPR006099">
    <property type="entry name" value="MeMalonylCoA_mutase_a/b_cat"/>
</dbReference>
<keyword evidence="3" id="KW-0846">Cobalamin</keyword>
<comment type="cofactor">
    <cofactor evidence="1">
        <name>adenosylcob(III)alamin</name>
        <dbReference type="ChEBI" id="CHEBI:18408"/>
    </cofactor>
</comment>
<evidence type="ECO:0000256" key="2">
    <source>
        <dbReference type="ARBA" id="ARBA00008465"/>
    </source>
</evidence>
<evidence type="ECO:0000256" key="4">
    <source>
        <dbReference type="ARBA" id="ARBA00023235"/>
    </source>
</evidence>
<dbReference type="InterPro" id="IPR036724">
    <property type="entry name" value="Cobalamin-bd_sf"/>
</dbReference>
<feature type="non-terminal residue" evidence="7">
    <location>
        <position position="1"/>
    </location>
</feature>
<dbReference type="SUPFAM" id="SSF52242">
    <property type="entry name" value="Cobalamin (vitamin B12)-binding domain"/>
    <property type="match status" value="1"/>
</dbReference>
<dbReference type="Gene3D" id="3.40.50.280">
    <property type="entry name" value="Cobalamin-binding domain"/>
    <property type="match status" value="1"/>
</dbReference>
<dbReference type="GO" id="GO:0004494">
    <property type="term" value="F:methylmalonyl-CoA mutase activity"/>
    <property type="evidence" value="ECO:0007669"/>
    <property type="project" value="UniProtKB-EC"/>
</dbReference>